<dbReference type="Proteomes" id="UP001596408">
    <property type="component" value="Unassembled WGS sequence"/>
</dbReference>
<dbReference type="EMBL" id="JBHSXH010000015">
    <property type="protein sequence ID" value="MFC6826337.1"/>
    <property type="molecule type" value="Genomic_DNA"/>
</dbReference>
<dbReference type="AlphaFoldDB" id="A0ABD5U6Z0"/>
<evidence type="ECO:0000313" key="1">
    <source>
        <dbReference type="EMBL" id="MFC6826337.1"/>
    </source>
</evidence>
<dbReference type="RefSeq" id="WP_379697798.1">
    <property type="nucleotide sequence ID" value="NZ_JBHSXH010000015.1"/>
</dbReference>
<protein>
    <submittedName>
        <fullName evidence="1">Uncharacterized protein</fullName>
    </submittedName>
</protein>
<accession>A0ABD5U6Z0</accession>
<comment type="caution">
    <text evidence="1">The sequence shown here is derived from an EMBL/GenBank/DDBJ whole genome shotgun (WGS) entry which is preliminary data.</text>
</comment>
<organism evidence="1 2">
    <name type="scientific">Halopelagius fulvigenes</name>
    <dbReference type="NCBI Taxonomy" id="1198324"/>
    <lineage>
        <taxon>Archaea</taxon>
        <taxon>Methanobacteriati</taxon>
        <taxon>Methanobacteriota</taxon>
        <taxon>Stenosarchaea group</taxon>
        <taxon>Halobacteria</taxon>
        <taxon>Halobacteriales</taxon>
        <taxon>Haloferacaceae</taxon>
    </lineage>
</organism>
<reference evidence="1 2" key="1">
    <citation type="journal article" date="2019" name="Int. J. Syst. Evol. Microbiol.">
        <title>The Global Catalogue of Microorganisms (GCM) 10K type strain sequencing project: providing services to taxonomists for standard genome sequencing and annotation.</title>
        <authorList>
            <consortium name="The Broad Institute Genomics Platform"/>
            <consortium name="The Broad Institute Genome Sequencing Center for Infectious Disease"/>
            <person name="Wu L."/>
            <person name="Ma J."/>
        </authorList>
    </citation>
    <scope>NUCLEOTIDE SEQUENCE [LARGE SCALE GENOMIC DNA]</scope>
    <source>
        <strain evidence="1 2">YIM 94188</strain>
    </source>
</reference>
<proteinExistence type="predicted"/>
<evidence type="ECO:0000313" key="2">
    <source>
        <dbReference type="Proteomes" id="UP001596408"/>
    </source>
</evidence>
<sequence>MDVETGMRQIDEAVRNTVGAQNYDEGTEAEYRQVLKEVESIAGGGAVEDVVGWISGEVRGEESLPSKNAVEERAAQICRDYDEEIPSSSRLANA</sequence>
<keyword evidence="2" id="KW-1185">Reference proteome</keyword>
<gene>
    <name evidence="1" type="ORF">ACFQEV_15245</name>
</gene>
<name>A0ABD5U6Z0_9EURY</name>